<reference evidence="1 2" key="2">
    <citation type="journal article" date="2012" name="Environ. Microbiol.">
        <title>Characterization of the first alginolytic operons in a marine bacterium: from their emergence in marine Flavobacteriia to their independent transfers to marine Proteobacteria and human gut Bacteroides.</title>
        <authorList>
            <person name="Thomas F."/>
            <person name="Barbeyron T."/>
            <person name="Tonon T."/>
            <person name="Genicot S."/>
            <person name="Czjzek M."/>
            <person name="Michel G."/>
        </authorList>
    </citation>
    <scope>NUCLEOTIDE SEQUENCE [LARGE SCALE GENOMIC DNA]</scope>
    <source>
        <strain evidence="2">DSM 12802 / CCUG 47099 / CIP 106680 / NCIMB 13871 / Dsij</strain>
    </source>
</reference>
<accession>G0L4A3</accession>
<evidence type="ECO:0000313" key="2">
    <source>
        <dbReference type="Proteomes" id="UP000008898"/>
    </source>
</evidence>
<dbReference type="EMBL" id="FP476056">
    <property type="protein sequence ID" value="CAZ95589.1"/>
    <property type="molecule type" value="Genomic_DNA"/>
</dbReference>
<dbReference type="Pfam" id="PF05635">
    <property type="entry name" value="23S_rRNA_IVP"/>
    <property type="match status" value="1"/>
</dbReference>
<dbReference type="NCBIfam" id="TIGR02436">
    <property type="entry name" value="four helix bundle protein"/>
    <property type="match status" value="1"/>
</dbReference>
<keyword evidence="2" id="KW-1185">Reference proteome</keyword>
<proteinExistence type="predicted"/>
<dbReference type="Gene3D" id="1.20.1440.60">
    <property type="entry name" value="23S rRNA-intervening sequence"/>
    <property type="match status" value="1"/>
</dbReference>
<dbReference type="OrthoDB" id="285993at2"/>
<dbReference type="PANTHER" id="PTHR38471:SF2">
    <property type="entry name" value="FOUR HELIX BUNDLE PROTEIN"/>
    <property type="match status" value="1"/>
</dbReference>
<gene>
    <name evidence="1" type="ordered locus">zobellia_1533</name>
</gene>
<dbReference type="SUPFAM" id="SSF158446">
    <property type="entry name" value="IVS-encoded protein-like"/>
    <property type="match status" value="1"/>
</dbReference>
<sequence>MDDKKYDLEDRLVNFAADIAIFCRELPKDFTGEYYGNQLLRSAGSSALNFGEAQGTHTSKDYVHKASICLKELKESRVNLKILNKIEYGNEAKRNLLTDEVQQLIKIIAAIIRNKKHS</sequence>
<dbReference type="InterPro" id="IPR036583">
    <property type="entry name" value="23S_rRNA_IVS_sf"/>
</dbReference>
<reference evidence="2" key="1">
    <citation type="submission" date="2009-07" db="EMBL/GenBank/DDBJ databases">
        <title>Complete genome sequence of Zobellia galactanivorans Dsij.</title>
        <authorList>
            <consortium name="Genoscope - CEA"/>
        </authorList>
    </citation>
    <scope>NUCLEOTIDE SEQUENCE [LARGE SCALE GENOMIC DNA]</scope>
    <source>
        <strain evidence="2">DSM 12802 / CCUG 47099 / CIP 106680 / NCIMB 13871 / Dsij</strain>
    </source>
</reference>
<dbReference type="PATRIC" id="fig|63186.3.peg.1520"/>
<name>G0L4A3_ZOBGA</name>
<dbReference type="HOGENOM" id="CLU_129874_2_1_10"/>
<dbReference type="PANTHER" id="PTHR38471">
    <property type="entry name" value="FOUR HELIX BUNDLE PROTEIN"/>
    <property type="match status" value="1"/>
</dbReference>
<dbReference type="Proteomes" id="UP000008898">
    <property type="component" value="Chromosome"/>
</dbReference>
<protein>
    <recommendedName>
        <fullName evidence="3">Four helix bundle protein</fullName>
    </recommendedName>
</protein>
<dbReference type="KEGG" id="zga:ZOBELLIA_1533"/>
<dbReference type="AlphaFoldDB" id="G0L4A3"/>
<organism evidence="1 2">
    <name type="scientific">Zobellia galactanivorans (strain DSM 12802 / CCUG 47099 / CIP 106680 / NCIMB 13871 / Dsij)</name>
    <dbReference type="NCBI Taxonomy" id="63186"/>
    <lineage>
        <taxon>Bacteria</taxon>
        <taxon>Pseudomonadati</taxon>
        <taxon>Bacteroidota</taxon>
        <taxon>Flavobacteriia</taxon>
        <taxon>Flavobacteriales</taxon>
        <taxon>Flavobacteriaceae</taxon>
        <taxon>Zobellia</taxon>
    </lineage>
</organism>
<evidence type="ECO:0000313" key="1">
    <source>
        <dbReference type="EMBL" id="CAZ95589.1"/>
    </source>
</evidence>
<dbReference type="STRING" id="63186.ZOBELLIA_1533"/>
<evidence type="ECO:0008006" key="3">
    <source>
        <dbReference type="Google" id="ProtNLM"/>
    </source>
</evidence>
<dbReference type="InterPro" id="IPR012657">
    <property type="entry name" value="23S_rRNA-intervening_sequence"/>
</dbReference>
<dbReference type="RefSeq" id="WP_013992898.1">
    <property type="nucleotide sequence ID" value="NC_015844.1"/>
</dbReference>